<gene>
    <name evidence="3" type="ORF">EHS13_23230</name>
</gene>
<reference evidence="4" key="1">
    <citation type="submission" date="2018-11" db="EMBL/GenBank/DDBJ databases">
        <title>Complete genome sequence of Paenibacillus sp. ML311-T8.</title>
        <authorList>
            <person name="Nam Y.-D."/>
            <person name="Kang J."/>
            <person name="Chung W.-H."/>
            <person name="Park Y.S."/>
        </authorList>
    </citation>
    <scope>NUCLEOTIDE SEQUENCE [LARGE SCALE GENOMIC DNA]</scope>
    <source>
        <strain evidence="4">ML311-T8</strain>
    </source>
</reference>
<dbReference type="KEGG" id="ppsc:EHS13_23230"/>
<feature type="compositionally biased region" description="Low complexity" evidence="1">
    <location>
        <begin position="32"/>
        <end position="59"/>
    </location>
</feature>
<feature type="region of interest" description="Disordered" evidence="1">
    <location>
        <begin position="27"/>
        <end position="65"/>
    </location>
</feature>
<keyword evidence="2" id="KW-0732">Signal</keyword>
<feature type="signal peptide" evidence="2">
    <location>
        <begin position="1"/>
        <end position="23"/>
    </location>
</feature>
<feature type="chain" id="PRO_5039363347" description="Extracellular solute-binding protein" evidence="2">
    <location>
        <begin position="24"/>
        <end position="664"/>
    </location>
</feature>
<dbReference type="SUPFAM" id="SSF53850">
    <property type="entry name" value="Periplasmic binding protein-like II"/>
    <property type="match status" value="1"/>
</dbReference>
<dbReference type="AlphaFoldDB" id="A0A6B8RPH7"/>
<evidence type="ECO:0000313" key="4">
    <source>
        <dbReference type="Proteomes" id="UP000426246"/>
    </source>
</evidence>
<evidence type="ECO:0000256" key="1">
    <source>
        <dbReference type="SAM" id="MobiDB-lite"/>
    </source>
</evidence>
<dbReference type="RefSeq" id="WP_155702696.1">
    <property type="nucleotide sequence ID" value="NZ_CP034235.1"/>
</dbReference>
<sequence length="664" mass="74348">MKALRKSSASILTIVLGATLALSGCTKDKEATPSSSPAASTNSTASASPTQSPAPAETTGGKLGLDPASLTDLNISVLGNLQTGNKNPTEDALTPIWRANTKVIPKIVEKPKNIESFTQYLQLQEVADTVPDILAPASGVFNNPEVYNYLKKQGTLREITLDDIKKYMPRTAARYAEYGVTLDDWYNANVDPGDGKLWYIPGNFSVGFNPELRDSSVFAENFSISPMTYYFRDDILKKIYPDAKTEAELRQLYVDKGGKLTIEDLTADVPIKNYEDLTNYLKKVKELGTKQGDKTIIPSHIQFSNTADALWWANFNLTGFWWEDGLNDRITSPTSLEYVFGTPEWKTFTKFMNGLYNEGLSDKEVFIQKEDQKNQKVINGEYAVFHPWLPVNDAREKAKTENRGYGFRAIPLFMSSFKNDHQDYSRRVLTLVNNQGAVGITKSITDEQIPQILNWIDWNLGEEAGTLRKWGPPEFSTGEGADRRFKPEYKELEAWAVSGAKSEKDGTYYGMYNNETEHDSAWNQETNGIGNYLTVVDSPARVYVQDKDSINIDNVISAVIRTNGLSQSTLWEQLPLGQDAKDAKAAFDKIVEEYGKITKVASFQADGAKNANVKAIIDKPDNFDKNYAAIEKFNTPELLANIKLQNEAWINYQNVLQKYLKPLK</sequence>
<protein>
    <recommendedName>
        <fullName evidence="5">Extracellular solute-binding protein</fullName>
    </recommendedName>
</protein>
<dbReference type="OrthoDB" id="2491264at2"/>
<evidence type="ECO:0000313" key="3">
    <source>
        <dbReference type="EMBL" id="QGQ97592.1"/>
    </source>
</evidence>
<name>A0A6B8RPH7_9BACL</name>
<accession>A0A6B8RPH7</accession>
<dbReference type="Proteomes" id="UP000426246">
    <property type="component" value="Chromosome"/>
</dbReference>
<proteinExistence type="predicted"/>
<dbReference type="PROSITE" id="PS51257">
    <property type="entry name" value="PROKAR_LIPOPROTEIN"/>
    <property type="match status" value="1"/>
</dbReference>
<keyword evidence="4" id="KW-1185">Reference proteome</keyword>
<organism evidence="3 4">
    <name type="scientific">Paenibacillus psychroresistens</name>
    <dbReference type="NCBI Taxonomy" id="1778678"/>
    <lineage>
        <taxon>Bacteria</taxon>
        <taxon>Bacillati</taxon>
        <taxon>Bacillota</taxon>
        <taxon>Bacilli</taxon>
        <taxon>Bacillales</taxon>
        <taxon>Paenibacillaceae</taxon>
        <taxon>Paenibacillus</taxon>
    </lineage>
</organism>
<dbReference type="Gene3D" id="3.40.190.10">
    <property type="entry name" value="Periplasmic binding protein-like II"/>
    <property type="match status" value="2"/>
</dbReference>
<evidence type="ECO:0008006" key="5">
    <source>
        <dbReference type="Google" id="ProtNLM"/>
    </source>
</evidence>
<evidence type="ECO:0000256" key="2">
    <source>
        <dbReference type="SAM" id="SignalP"/>
    </source>
</evidence>
<dbReference type="EMBL" id="CP034235">
    <property type="protein sequence ID" value="QGQ97592.1"/>
    <property type="molecule type" value="Genomic_DNA"/>
</dbReference>